<evidence type="ECO:0000313" key="2">
    <source>
        <dbReference type="EnsemblMetazoa" id="CJA39531.1"/>
    </source>
</evidence>
<organism evidence="2 3">
    <name type="scientific">Caenorhabditis japonica</name>
    <dbReference type="NCBI Taxonomy" id="281687"/>
    <lineage>
        <taxon>Eukaryota</taxon>
        <taxon>Metazoa</taxon>
        <taxon>Ecdysozoa</taxon>
        <taxon>Nematoda</taxon>
        <taxon>Chromadorea</taxon>
        <taxon>Rhabditida</taxon>
        <taxon>Rhabditina</taxon>
        <taxon>Rhabditomorpha</taxon>
        <taxon>Rhabditoidea</taxon>
        <taxon>Rhabditidae</taxon>
        <taxon>Peloderinae</taxon>
        <taxon>Caenorhabditis</taxon>
    </lineage>
</organism>
<reference evidence="2" key="2">
    <citation type="submission" date="2022-06" db="UniProtKB">
        <authorList>
            <consortium name="EnsemblMetazoa"/>
        </authorList>
    </citation>
    <scope>IDENTIFICATION</scope>
    <source>
        <strain evidence="2">DF5081</strain>
    </source>
</reference>
<dbReference type="Proteomes" id="UP000005237">
    <property type="component" value="Unassembled WGS sequence"/>
</dbReference>
<name>A0A8R1ITL4_CAEJA</name>
<reference evidence="3" key="1">
    <citation type="submission" date="2010-08" db="EMBL/GenBank/DDBJ databases">
        <authorList>
            <consortium name="Caenorhabditis japonica Sequencing Consortium"/>
            <person name="Wilson R.K."/>
        </authorList>
    </citation>
    <scope>NUCLEOTIDE SEQUENCE [LARGE SCALE GENOMIC DNA]</scope>
    <source>
        <strain evidence="3">DF5081</strain>
    </source>
</reference>
<dbReference type="InterPro" id="IPR043502">
    <property type="entry name" value="DNA/RNA_pol_sf"/>
</dbReference>
<dbReference type="Gene3D" id="3.10.10.10">
    <property type="entry name" value="HIV Type 1 Reverse Transcriptase, subunit A, domain 1"/>
    <property type="match status" value="1"/>
</dbReference>
<accession>A0A8R1ITL4</accession>
<dbReference type="SUPFAM" id="SSF56672">
    <property type="entry name" value="DNA/RNA polymerases"/>
    <property type="match status" value="1"/>
</dbReference>
<proteinExistence type="predicted"/>
<protein>
    <submittedName>
        <fullName evidence="2">Uncharacterized protein</fullName>
    </submittedName>
</protein>
<evidence type="ECO:0000256" key="1">
    <source>
        <dbReference type="SAM" id="MobiDB-lite"/>
    </source>
</evidence>
<evidence type="ECO:0000313" key="3">
    <source>
        <dbReference type="Proteomes" id="UP000005237"/>
    </source>
</evidence>
<keyword evidence="3" id="KW-1185">Reference proteome</keyword>
<sequence>MVERLSDSVTSEKNPFYSRKGKGLPLVRVEESEKRVVSPGFETRDVQVNSVDGETDAGMQKFSDLCAQLRRGKEEENARIWELVKEFQDVFALDDKELGRTNVVECEIELLEAAQPIRQKPRPIPLALRPEIRKMLVKMINQGVIREH</sequence>
<feature type="region of interest" description="Disordered" evidence="1">
    <location>
        <begin position="1"/>
        <end position="20"/>
    </location>
</feature>
<dbReference type="EnsemblMetazoa" id="CJA39531.1">
    <property type="protein sequence ID" value="CJA39531.1"/>
    <property type="gene ID" value="WBGene00215378"/>
</dbReference>
<dbReference type="AlphaFoldDB" id="A0A8R1ITL4"/>